<dbReference type="STRING" id="1122991.GCA_000613445_02198"/>
<comment type="caution">
    <text evidence="1">The sequence shown here is derived from an EMBL/GenBank/DDBJ whole genome shotgun (WGS) entry which is preliminary data.</text>
</comment>
<evidence type="ECO:0000313" key="2">
    <source>
        <dbReference type="Proteomes" id="UP000248314"/>
    </source>
</evidence>
<reference evidence="1 2" key="1">
    <citation type="submission" date="2018-05" db="EMBL/GenBank/DDBJ databases">
        <title>Genomic Encyclopedia of Type Strains, Phase I: the one thousand microbial genomes (KMG-I) project.</title>
        <authorList>
            <person name="Kyrpides N."/>
        </authorList>
    </citation>
    <scope>NUCLEOTIDE SEQUENCE [LARGE SCALE GENOMIC DNA]</scope>
    <source>
        <strain evidence="1 2">DSM 15611</strain>
    </source>
</reference>
<dbReference type="PROSITE" id="PS51257">
    <property type="entry name" value="PROKAR_LIPOPROTEIN"/>
    <property type="match status" value="1"/>
</dbReference>
<keyword evidence="2" id="KW-1185">Reference proteome</keyword>
<name>A0A318HZB7_9BACT</name>
<proteinExistence type="predicted"/>
<protein>
    <recommendedName>
        <fullName evidence="3">Fimbrillin-like protein</fullName>
    </recommendedName>
</protein>
<sequence>MMKQNLQFVYGALAVLALAGCSNNDDVNEELTQSNGYATTIEVSANTQQSTRALKLDANKNVTATWEKGDKMFVYNLSDNDQSTATAYSLVTMNTTSADKKTADFTGNIISRLPMKASDKLAFFYPGNAIEGDKTVEPVDPDVKTESQQGVTISYHEPINKIKSTVALNMKLQDGKLATIDKKFDYNWGVTLPGALDNNGTQAKVTKTNVALQRKVAFWGMKFILSTCPSSKGPIEDIDSVKINGLRSYDVLNLNNGTFVGTEDEKEHVITIANKDKSKLNLDGGYLWVAFLPENAPTNFHITVYTPNGVFTKEATKDFKEGYDYRSNINVKIIEQHPYVEVNGVKWATGNFIHYKTCREEYWGIAPAQWWISSYGENPRNENKAGAEAIKYNGLGSQNWFVGSHIGRFSQTTNDCDLFQWGVIRDALKFNGVYYLQGTQVDLQGKYYKERGGWIHVNEVSGRRCATHGDIVRYYTEAGQKHYHYQYPSKANFDALCKANTIIPGYCYTDKGNKIYGAFFSDMKLAGKGSKFPTGRKLWKYQDVSGLVLANKGLFLPIAGRRPINSAWVEFRHVAFDSGFYGQYYSSYCTTYSIPNALFYGAAFKVNVAVASKDQGASIRPVYVGADNNDEAKPIDAANFAPFRNIVSPMGRKY</sequence>
<dbReference type="RefSeq" id="WP_110369990.1">
    <property type="nucleotide sequence ID" value="NZ_QJJX01000004.1"/>
</dbReference>
<dbReference type="EMBL" id="QJJX01000004">
    <property type="protein sequence ID" value="PXX23924.1"/>
    <property type="molecule type" value="Genomic_DNA"/>
</dbReference>
<evidence type="ECO:0008006" key="3">
    <source>
        <dbReference type="Google" id="ProtNLM"/>
    </source>
</evidence>
<organism evidence="1 2">
    <name type="scientific">Hoylesella shahii DSM 15611 = JCM 12083</name>
    <dbReference type="NCBI Taxonomy" id="1122991"/>
    <lineage>
        <taxon>Bacteria</taxon>
        <taxon>Pseudomonadati</taxon>
        <taxon>Bacteroidota</taxon>
        <taxon>Bacteroidia</taxon>
        <taxon>Bacteroidales</taxon>
        <taxon>Prevotellaceae</taxon>
        <taxon>Hoylesella</taxon>
    </lineage>
</organism>
<dbReference type="Proteomes" id="UP000248314">
    <property type="component" value="Unassembled WGS sequence"/>
</dbReference>
<accession>A0A318HZB7</accession>
<evidence type="ECO:0000313" key="1">
    <source>
        <dbReference type="EMBL" id="PXX23924.1"/>
    </source>
</evidence>
<gene>
    <name evidence="1" type="ORF">EJ73_00520</name>
</gene>
<dbReference type="AlphaFoldDB" id="A0A318HZB7"/>
<dbReference type="CDD" id="cd13120">
    <property type="entry name" value="BF2867_like_N"/>
    <property type="match status" value="1"/>
</dbReference>